<sequence>MSRWINLVAFYSRRLITSKFYMGSLLVYTVMLSVRYIVLYNGTSKDYGNVLGELFVPGQMLFMIYMVYFYRLFAEERAFGMERYFSDAYRILWQKIVAMAFVHMSIQGIFFIVQTLLVWGFYRAVSVPWSNFYLEVALFIVLYCWLPTLIGLAIGVLIASVVGKHKISFVILLIIWFLLGPINTEIFIDYFRQIQADDWRSFSYLSTMSLYQVYQSYMGYSYSSGTAWKGIGWILVSVLLLLISLLRYSMFRQQRIATVIAILLVGGLTIGSIEQMTRNESRVFNYADEEAESLYYKNYTIPPADLRYHIANYTINIGDTGNQLSTTVALKQVQTTTPTFQLHHAFPIQRIVDEHGKEQFFQRQGDTVSVTIQPTTTALTFDYTLTSQFFVKVHRDRWLLPATVDWYPKRSAEPLVQYVDFIGYSRAILKPIQEPAVKFQVHSKQKLLLNIPKIQPTIYEGVVDGLAVIKAPFQQQTIGHYQVVYPLDGVDTKEQFEVMITRMEQVNQDLQKLMPASRALPDLLVFQSGGGAVQWHDNFLLYPTDSLYAIDSIDGTAYLMPSKLAFAHINQQLSNPAVAEEWLDLTGQILATRHKINQPGSELFRPSPFYYHEFSATDQQSADFVYSQVLQADEALQNRLLSAWFSNIEQVQNDWQQIEQLVREVLQHENGN</sequence>
<keyword evidence="1" id="KW-1133">Transmembrane helix</keyword>
<dbReference type="STRING" id="33935.ADM90_10605"/>
<comment type="caution">
    <text evidence="2">The sequence shown here is derived from an EMBL/GenBank/DDBJ whole genome shotgun (WGS) entry which is preliminary data.</text>
</comment>
<feature type="transmembrane region" description="Helical" evidence="1">
    <location>
        <begin position="169"/>
        <end position="188"/>
    </location>
</feature>
<feature type="transmembrane region" description="Helical" evidence="1">
    <location>
        <begin position="137"/>
        <end position="162"/>
    </location>
</feature>
<dbReference type="AlphaFoldDB" id="A0A0M9DK75"/>
<keyword evidence="1" id="KW-0472">Membrane</keyword>
<gene>
    <name evidence="2" type="ORF">ADM90_10605</name>
</gene>
<evidence type="ECO:0000313" key="3">
    <source>
        <dbReference type="Proteomes" id="UP000037977"/>
    </source>
</evidence>
<dbReference type="EMBL" id="LGCI01000006">
    <property type="protein sequence ID" value="KOY82090.1"/>
    <property type="molecule type" value="Genomic_DNA"/>
</dbReference>
<name>A0A0M9DK75_9BACI</name>
<organism evidence="2 3">
    <name type="scientific">Lysinibacillus macroides</name>
    <dbReference type="NCBI Taxonomy" id="33935"/>
    <lineage>
        <taxon>Bacteria</taxon>
        <taxon>Bacillati</taxon>
        <taxon>Bacillota</taxon>
        <taxon>Bacilli</taxon>
        <taxon>Bacillales</taxon>
        <taxon>Bacillaceae</taxon>
        <taxon>Lysinibacillus</taxon>
    </lineage>
</organism>
<evidence type="ECO:0000313" key="2">
    <source>
        <dbReference type="EMBL" id="KOY82090.1"/>
    </source>
</evidence>
<evidence type="ECO:0000256" key="1">
    <source>
        <dbReference type="SAM" id="Phobius"/>
    </source>
</evidence>
<dbReference type="RefSeq" id="WP_053994994.1">
    <property type="nucleotide sequence ID" value="NZ_CP065643.1"/>
</dbReference>
<reference evidence="2 3" key="1">
    <citation type="submission" date="2015-07" db="EMBL/GenBank/DDBJ databases">
        <title>Genome sequencing project for genomic taxonomy and phylogenomics of Bacillus-like bacteria.</title>
        <authorList>
            <person name="Liu B."/>
            <person name="Wang J."/>
            <person name="Zhu Y."/>
            <person name="Liu G."/>
            <person name="Chen Q."/>
            <person name="Chen Z."/>
            <person name="Che J."/>
            <person name="Ge C."/>
            <person name="Shi H."/>
            <person name="Pan Z."/>
            <person name="Liu X."/>
        </authorList>
    </citation>
    <scope>NUCLEOTIDE SEQUENCE [LARGE SCALE GENOMIC DNA]</scope>
    <source>
        <strain evidence="2 3">DSM 54</strain>
    </source>
</reference>
<feature type="transmembrane region" description="Helical" evidence="1">
    <location>
        <begin position="256"/>
        <end position="273"/>
    </location>
</feature>
<protein>
    <submittedName>
        <fullName evidence="2">Uncharacterized protein</fullName>
    </submittedName>
</protein>
<feature type="transmembrane region" description="Helical" evidence="1">
    <location>
        <begin position="50"/>
        <end position="70"/>
    </location>
</feature>
<feature type="transmembrane region" description="Helical" evidence="1">
    <location>
        <begin position="91"/>
        <end position="117"/>
    </location>
</feature>
<dbReference type="PATRIC" id="fig|33935.3.peg.4023"/>
<keyword evidence="3" id="KW-1185">Reference proteome</keyword>
<keyword evidence="1" id="KW-0812">Transmembrane</keyword>
<dbReference type="OrthoDB" id="2451630at2"/>
<accession>A0A0M9DK75</accession>
<dbReference type="Proteomes" id="UP000037977">
    <property type="component" value="Unassembled WGS sequence"/>
</dbReference>
<feature type="transmembrane region" description="Helical" evidence="1">
    <location>
        <begin position="20"/>
        <end position="38"/>
    </location>
</feature>
<proteinExistence type="predicted"/>
<feature type="transmembrane region" description="Helical" evidence="1">
    <location>
        <begin position="230"/>
        <end position="249"/>
    </location>
</feature>